<comment type="caution">
    <text evidence="1">The sequence shown here is derived from an EMBL/GenBank/DDBJ whole genome shotgun (WGS) entry which is preliminary data.</text>
</comment>
<name>A0ACC0J790_CHOFU</name>
<reference evidence="1 2" key="1">
    <citation type="journal article" date="2022" name="Genome Biol. Evol.">
        <title>The Spruce Budworm Genome: Reconstructing the Evolutionary History of Antifreeze Proteins.</title>
        <authorList>
            <person name="Beliveau C."/>
            <person name="Gagne P."/>
            <person name="Picq S."/>
            <person name="Vernygora O."/>
            <person name="Keeling C.I."/>
            <person name="Pinkney K."/>
            <person name="Doucet D."/>
            <person name="Wen F."/>
            <person name="Johnston J.S."/>
            <person name="Maaroufi H."/>
            <person name="Boyle B."/>
            <person name="Laroche J."/>
            <person name="Dewar K."/>
            <person name="Juretic N."/>
            <person name="Blackburn G."/>
            <person name="Nisole A."/>
            <person name="Brunet B."/>
            <person name="Brandao M."/>
            <person name="Lumley L."/>
            <person name="Duan J."/>
            <person name="Quan G."/>
            <person name="Lucarotti C.J."/>
            <person name="Roe A.D."/>
            <person name="Sperling F.A.H."/>
            <person name="Levesque R.C."/>
            <person name="Cusson M."/>
        </authorList>
    </citation>
    <scope>NUCLEOTIDE SEQUENCE [LARGE SCALE GENOMIC DNA]</scope>
    <source>
        <strain evidence="1">Glfc:IPQL:Cfum</strain>
    </source>
</reference>
<keyword evidence="2" id="KW-1185">Reference proteome</keyword>
<sequence length="76" mass="8700">MKDLRYANVVPQHSEVANAGKGVRPCDRYSDLSEYEVDMRRRRTPRGAGACPPPNPQLANEHLLKTGMTKRWFMLD</sequence>
<dbReference type="EMBL" id="CM046114">
    <property type="protein sequence ID" value="KAI8419973.1"/>
    <property type="molecule type" value="Genomic_DNA"/>
</dbReference>
<protein>
    <submittedName>
        <fullName evidence="1">Uncharacterized protein</fullName>
    </submittedName>
</protein>
<evidence type="ECO:0000313" key="2">
    <source>
        <dbReference type="Proteomes" id="UP001064048"/>
    </source>
</evidence>
<dbReference type="Proteomes" id="UP001064048">
    <property type="component" value="Chromosome 14"/>
</dbReference>
<organism evidence="1 2">
    <name type="scientific">Choristoneura fumiferana</name>
    <name type="common">Spruce budworm moth</name>
    <name type="synonym">Archips fumiferana</name>
    <dbReference type="NCBI Taxonomy" id="7141"/>
    <lineage>
        <taxon>Eukaryota</taxon>
        <taxon>Metazoa</taxon>
        <taxon>Ecdysozoa</taxon>
        <taxon>Arthropoda</taxon>
        <taxon>Hexapoda</taxon>
        <taxon>Insecta</taxon>
        <taxon>Pterygota</taxon>
        <taxon>Neoptera</taxon>
        <taxon>Endopterygota</taxon>
        <taxon>Lepidoptera</taxon>
        <taxon>Glossata</taxon>
        <taxon>Ditrysia</taxon>
        <taxon>Tortricoidea</taxon>
        <taxon>Tortricidae</taxon>
        <taxon>Tortricinae</taxon>
        <taxon>Choristoneura</taxon>
    </lineage>
</organism>
<gene>
    <name evidence="1" type="ORF">MSG28_008578</name>
</gene>
<evidence type="ECO:0000313" key="1">
    <source>
        <dbReference type="EMBL" id="KAI8419973.1"/>
    </source>
</evidence>
<accession>A0ACC0J790</accession>
<proteinExistence type="predicted"/>